<evidence type="ECO:0000256" key="2">
    <source>
        <dbReference type="ARBA" id="ARBA00011083"/>
    </source>
</evidence>
<protein>
    <recommendedName>
        <fullName evidence="7">folate gamma-glutamyl hydrolase</fullName>
        <ecNumber evidence="7">3.4.19.9</ecNumber>
    </recommendedName>
</protein>
<dbReference type="Ensembl" id="ENSNMLT00000005031.1">
    <property type="protein sequence ID" value="ENSNMLP00000004386.1"/>
    <property type="gene ID" value="ENSNMLG00000003147.1"/>
</dbReference>
<evidence type="ECO:0000313" key="9">
    <source>
        <dbReference type="Ensembl" id="ENSNMLP00000004386.1"/>
    </source>
</evidence>
<evidence type="ECO:0000256" key="5">
    <source>
        <dbReference type="ARBA" id="ARBA00022801"/>
    </source>
</evidence>
<comment type="subcellular location">
    <subcellularLocation>
        <location evidence="1">Secreted</location>
        <location evidence="1">Extracellular space</location>
    </subcellularLocation>
</comment>
<comment type="catalytic activity">
    <reaction evidence="7">
        <text>(6S)-5,6,7,8-tetrahydrofolyl-(gamma-L-Glu)(n) + (n-1) H2O = (6S)-5,6,7,8-tetrahydrofolate + (n-1) L-glutamate</text>
        <dbReference type="Rhea" id="RHEA:56784"/>
        <dbReference type="Rhea" id="RHEA-COMP:14738"/>
        <dbReference type="ChEBI" id="CHEBI:15377"/>
        <dbReference type="ChEBI" id="CHEBI:29985"/>
        <dbReference type="ChEBI" id="CHEBI:57453"/>
        <dbReference type="ChEBI" id="CHEBI:141005"/>
        <dbReference type="EC" id="3.4.19.9"/>
    </reaction>
</comment>
<evidence type="ECO:0000256" key="3">
    <source>
        <dbReference type="ARBA" id="ARBA00022525"/>
    </source>
</evidence>
<dbReference type="GO" id="GO:0005576">
    <property type="term" value="C:extracellular region"/>
    <property type="evidence" value="ECO:0007669"/>
    <property type="project" value="UniProtKB-SubCell"/>
</dbReference>
<dbReference type="FunFam" id="3.40.50.880:FF:000024">
    <property type="entry name" value="Folate gamma-glutamyl hydrolase"/>
    <property type="match status" value="1"/>
</dbReference>
<keyword evidence="3" id="KW-0964">Secreted</keyword>
<dbReference type="GO" id="GO:0034722">
    <property type="term" value="F:gamma-glutamyl-peptidase activity"/>
    <property type="evidence" value="ECO:0007669"/>
    <property type="project" value="UniProtKB-UniRule"/>
</dbReference>
<name>A0A8C6SFF6_9GOBI</name>
<dbReference type="InterPro" id="IPR015527">
    <property type="entry name" value="Pept_C26_g-glut_hydrolase"/>
</dbReference>
<dbReference type="PANTHER" id="PTHR11315">
    <property type="entry name" value="PROTEASE FAMILY C26 GAMMA-GLUTAMYL HYDROLASE"/>
    <property type="match status" value="1"/>
</dbReference>
<dbReference type="InterPro" id="IPR029062">
    <property type="entry name" value="Class_I_gatase-like"/>
</dbReference>
<dbReference type="GO" id="GO:0046900">
    <property type="term" value="P:tetrahydrofolylpolyglutamate metabolic process"/>
    <property type="evidence" value="ECO:0007669"/>
    <property type="project" value="TreeGrafter"/>
</dbReference>
<feature type="signal peptide" evidence="8">
    <location>
        <begin position="1"/>
        <end position="25"/>
    </location>
</feature>
<keyword evidence="5 7" id="KW-0378">Hydrolase</keyword>
<dbReference type="EC" id="3.4.19.9" evidence="7"/>
<dbReference type="Gene3D" id="3.40.50.880">
    <property type="match status" value="1"/>
</dbReference>
<evidence type="ECO:0000256" key="1">
    <source>
        <dbReference type="ARBA" id="ARBA00004239"/>
    </source>
</evidence>
<reference evidence="9" key="2">
    <citation type="submission" date="2025-09" db="UniProtKB">
        <authorList>
            <consortium name="Ensembl"/>
        </authorList>
    </citation>
    <scope>IDENTIFICATION</scope>
</reference>
<feature type="chain" id="PRO_5034813013" description="folate gamma-glutamyl hydrolase" evidence="8">
    <location>
        <begin position="26"/>
        <end position="312"/>
    </location>
</feature>
<evidence type="ECO:0000313" key="10">
    <source>
        <dbReference type="Proteomes" id="UP000694523"/>
    </source>
</evidence>
<evidence type="ECO:0000256" key="4">
    <source>
        <dbReference type="ARBA" id="ARBA00022729"/>
    </source>
</evidence>
<dbReference type="InterPro" id="IPR011697">
    <property type="entry name" value="Peptidase_C26"/>
</dbReference>
<accession>A0A8C6SFF6</accession>
<dbReference type="PROSITE" id="PS51273">
    <property type="entry name" value="GATASE_TYPE_1"/>
    <property type="match status" value="1"/>
</dbReference>
<sequence>CSPSASRLCVLWLHKCFAPYLGILAQENHGNDPSPYGTSYIAASYVKYIESAGARVVPIRINRTEAEYEKLFNSINGLLLPGGDVDIQNSLFTRAAKIFYKLNVLLSCPLQANDAGDYFPLWGTCQGLQQLTVLTANKNLLTNTDTASVALPLTFTPAAQSSRLFRHFPKNLLKSLSQENITANFHHWSVSLQVKHIYIMNAALKGFYKVLSTNTDGKIEFISTMEAYRYPIYAVQWHPEKTPFEWVDKRGMVHSSAAVQVSFYTASFFVSEARKSQHKFSSQEEEDSALIYNYNAHYKKYSFYFVQVYYFN</sequence>
<dbReference type="AlphaFoldDB" id="A0A8C6SFF6"/>
<evidence type="ECO:0000256" key="7">
    <source>
        <dbReference type="PROSITE-ProRule" id="PRU00607"/>
    </source>
</evidence>
<dbReference type="SUPFAM" id="SSF52317">
    <property type="entry name" value="Class I glutamine amidotransferase-like"/>
    <property type="match status" value="1"/>
</dbReference>
<evidence type="ECO:0000256" key="6">
    <source>
        <dbReference type="PIRSR" id="PIRSR615527-1"/>
    </source>
</evidence>
<keyword evidence="4 8" id="KW-0732">Signal</keyword>
<dbReference type="PANTHER" id="PTHR11315:SF10">
    <property type="entry name" value="FOLATE GAMMA-GLUTAMYL HYDROLASE"/>
    <property type="match status" value="1"/>
</dbReference>
<feature type="active site" evidence="7">
    <location>
        <position position="238"/>
    </location>
</feature>
<evidence type="ECO:0000256" key="8">
    <source>
        <dbReference type="SAM" id="SignalP"/>
    </source>
</evidence>
<dbReference type="Proteomes" id="UP000694523">
    <property type="component" value="Unplaced"/>
</dbReference>
<reference evidence="9" key="1">
    <citation type="submission" date="2025-08" db="UniProtKB">
        <authorList>
            <consortium name="Ensembl"/>
        </authorList>
    </citation>
    <scope>IDENTIFICATION</scope>
</reference>
<dbReference type="Pfam" id="PF07722">
    <property type="entry name" value="Peptidase_C26"/>
    <property type="match status" value="1"/>
</dbReference>
<dbReference type="PROSITE" id="PS51275">
    <property type="entry name" value="PEPTIDASE_C26_GGH"/>
    <property type="match status" value="1"/>
</dbReference>
<comment type="similarity">
    <text evidence="2">Belongs to the peptidase C26 family.</text>
</comment>
<organism evidence="9 10">
    <name type="scientific">Neogobius melanostomus</name>
    <name type="common">round goby</name>
    <dbReference type="NCBI Taxonomy" id="47308"/>
    <lineage>
        <taxon>Eukaryota</taxon>
        <taxon>Metazoa</taxon>
        <taxon>Chordata</taxon>
        <taxon>Craniata</taxon>
        <taxon>Vertebrata</taxon>
        <taxon>Euteleostomi</taxon>
        <taxon>Actinopterygii</taxon>
        <taxon>Neopterygii</taxon>
        <taxon>Teleostei</taxon>
        <taxon>Neoteleostei</taxon>
        <taxon>Acanthomorphata</taxon>
        <taxon>Gobiaria</taxon>
        <taxon>Gobiiformes</taxon>
        <taxon>Gobioidei</taxon>
        <taxon>Gobiidae</taxon>
        <taxon>Benthophilinae</taxon>
        <taxon>Neogobiini</taxon>
        <taxon>Neogobius</taxon>
    </lineage>
</organism>
<feature type="active site" description="Proton donor" evidence="6">
    <location>
        <position position="238"/>
    </location>
</feature>
<feature type="active site" description="Nucleophile" evidence="6 7">
    <location>
        <position position="125"/>
    </location>
</feature>
<keyword evidence="10" id="KW-1185">Reference proteome</keyword>
<dbReference type="GO" id="GO:0005773">
    <property type="term" value="C:vacuole"/>
    <property type="evidence" value="ECO:0007669"/>
    <property type="project" value="TreeGrafter"/>
</dbReference>
<proteinExistence type="inferred from homology"/>